<accession>A0A150GE62</accession>
<gene>
    <name evidence="3" type="ORF">GPECTOR_30g222</name>
</gene>
<dbReference type="SUPFAM" id="SSF56801">
    <property type="entry name" value="Acetyl-CoA synthetase-like"/>
    <property type="match status" value="1"/>
</dbReference>
<feature type="region of interest" description="Disordered" evidence="1">
    <location>
        <begin position="499"/>
        <end position="523"/>
    </location>
</feature>
<dbReference type="PANTHER" id="PTHR43272:SF3">
    <property type="entry name" value="LONG CHAIN ACYL-COA SYNTHETASE 4"/>
    <property type="match status" value="1"/>
</dbReference>
<organism evidence="3 4">
    <name type="scientific">Gonium pectorale</name>
    <name type="common">Green alga</name>
    <dbReference type="NCBI Taxonomy" id="33097"/>
    <lineage>
        <taxon>Eukaryota</taxon>
        <taxon>Viridiplantae</taxon>
        <taxon>Chlorophyta</taxon>
        <taxon>core chlorophytes</taxon>
        <taxon>Chlorophyceae</taxon>
        <taxon>CS clade</taxon>
        <taxon>Chlamydomonadales</taxon>
        <taxon>Volvocaceae</taxon>
        <taxon>Gonium</taxon>
    </lineage>
</organism>
<feature type="compositionally biased region" description="Low complexity" evidence="1">
    <location>
        <begin position="8"/>
        <end position="38"/>
    </location>
</feature>
<feature type="region of interest" description="Disordered" evidence="1">
    <location>
        <begin position="692"/>
        <end position="727"/>
    </location>
</feature>
<keyword evidence="4" id="KW-1185">Reference proteome</keyword>
<feature type="compositionally biased region" description="Gly residues" evidence="1">
    <location>
        <begin position="268"/>
        <end position="278"/>
    </location>
</feature>
<dbReference type="Pfam" id="PF00501">
    <property type="entry name" value="AMP-binding"/>
    <property type="match status" value="1"/>
</dbReference>
<dbReference type="GO" id="GO:0005783">
    <property type="term" value="C:endoplasmic reticulum"/>
    <property type="evidence" value="ECO:0007669"/>
    <property type="project" value="TreeGrafter"/>
</dbReference>
<dbReference type="Gene3D" id="3.40.50.12780">
    <property type="entry name" value="N-terminal domain of ligase-like"/>
    <property type="match status" value="2"/>
</dbReference>
<dbReference type="GO" id="GO:0004467">
    <property type="term" value="F:long-chain fatty acid-CoA ligase activity"/>
    <property type="evidence" value="ECO:0007669"/>
    <property type="project" value="TreeGrafter"/>
</dbReference>
<evidence type="ECO:0000259" key="2">
    <source>
        <dbReference type="Pfam" id="PF00501"/>
    </source>
</evidence>
<feature type="region of interest" description="Disordered" evidence="1">
    <location>
        <begin position="218"/>
        <end position="282"/>
    </location>
</feature>
<sequence length="946" mass="97829">MDTPSTVAAEAPSGGAPPASSTPTAAQPAVAPGGAASPLSDGTAQPPKYEYLVEVEPAEPPEREGEPPSLGPAYRHALCAGGWPRLASGCTTSYEMWANGRAIARGNPCLGWRVPVDGGRFGPYTFLTYDQVEEQICLLSSGMAAAGLKAGDKVGVFGANSPEWMIVLQACNRMSYVCVPVYDTLGHHAVQYVIDHAGVRALFVSYDKLPEVHRLLDEPGGLPAPPPLVVHWGPRPMGHLEPPSPPPSRPPSIASGPDDDDGAAAGATAGGAGGGAGAGDASAPAASTAEAAAAPAPAPAPAAEGGVRRLSFGALLEEGRSAGPVPPVPPRPSDLSTIMYTSGTTGEPKGVQLTHRAMVATVASLTAALVHYSDESVGPGDRMLSFLPLAHVFDRASEETCLAVGASIGYWTGDVARVGDDAAELRPTVFIGVPRVYERVMATVEQRVRRLLPHRRAIFRAMYAARLALLRGGARPDATTLRLPVPVQLSQLWKRWTATRRSAAGPPQPPSGTPAVQGREALTTGGEQAAVGAGAGAGAVVVAPRTGAAAVEGQGGRAGAGWGIGLGFLDRLIFGKIRAGLGGRLRLVVSGGAPLSARVEEFMRVTMGCPVAQGYGLTETCAASFLQQPYVWGQIGSVGPPLFATEFRLRSVPEMGYLATGGGEACAGPSGELLIRGPQLFTGYHRRPDLTREAFLPDPKRRRGSGNGDGDGGGGAEGDGGEWAPDVDRDWFRTGDIAALRPDGSVAIVDRAKNMFKLSQGEYISPERLEGLYGEAPVVEQIWVYGNSLKRSLVAVVVPSRHGLMATAAAELTITPPPPEALSGLAAAPAAPPEAKCLAAAAAALPPAGPADVAGLLSPGEAAPTMAGTLCASAAFREGVLKQLQDVGRAHHLRGFELIKAVHLHPDPFSPDNGLLTPTLKLRRPALLKRFGDQVDAMYRQLGEAD</sequence>
<dbReference type="EMBL" id="LSYV01000031">
    <property type="protein sequence ID" value="KXZ48126.1"/>
    <property type="molecule type" value="Genomic_DNA"/>
</dbReference>
<dbReference type="InterPro" id="IPR000873">
    <property type="entry name" value="AMP-dep_synth/lig_dom"/>
</dbReference>
<dbReference type="Proteomes" id="UP000075714">
    <property type="component" value="Unassembled WGS sequence"/>
</dbReference>
<comment type="caution">
    <text evidence="3">The sequence shown here is derived from an EMBL/GenBank/DDBJ whole genome shotgun (WGS) entry which is preliminary data.</text>
</comment>
<feature type="compositionally biased region" description="Gly residues" evidence="1">
    <location>
        <begin position="705"/>
        <end position="718"/>
    </location>
</feature>
<dbReference type="PROSITE" id="PS00455">
    <property type="entry name" value="AMP_BINDING"/>
    <property type="match status" value="1"/>
</dbReference>
<dbReference type="STRING" id="33097.A0A150GE62"/>
<dbReference type="InterPro" id="IPR020845">
    <property type="entry name" value="AMP-binding_CS"/>
</dbReference>
<protein>
    <recommendedName>
        <fullName evidence="2">AMP-dependent synthetase/ligase domain-containing protein</fullName>
    </recommendedName>
</protein>
<proteinExistence type="predicted"/>
<dbReference type="PANTHER" id="PTHR43272">
    <property type="entry name" value="LONG-CHAIN-FATTY-ACID--COA LIGASE"/>
    <property type="match status" value="1"/>
</dbReference>
<evidence type="ECO:0000313" key="3">
    <source>
        <dbReference type="EMBL" id="KXZ48126.1"/>
    </source>
</evidence>
<reference evidence="4" key="1">
    <citation type="journal article" date="2016" name="Nat. Commun.">
        <title>The Gonium pectorale genome demonstrates co-option of cell cycle regulation during the evolution of multicellularity.</title>
        <authorList>
            <person name="Hanschen E.R."/>
            <person name="Marriage T.N."/>
            <person name="Ferris P.J."/>
            <person name="Hamaji T."/>
            <person name="Toyoda A."/>
            <person name="Fujiyama A."/>
            <person name="Neme R."/>
            <person name="Noguchi H."/>
            <person name="Minakuchi Y."/>
            <person name="Suzuki M."/>
            <person name="Kawai-Toyooka H."/>
            <person name="Smith D.R."/>
            <person name="Sparks H."/>
            <person name="Anderson J."/>
            <person name="Bakaric R."/>
            <person name="Luria V."/>
            <person name="Karger A."/>
            <person name="Kirschner M.W."/>
            <person name="Durand P.M."/>
            <person name="Michod R.E."/>
            <person name="Nozaki H."/>
            <person name="Olson B.J."/>
        </authorList>
    </citation>
    <scope>NUCLEOTIDE SEQUENCE [LARGE SCALE GENOMIC DNA]</scope>
    <source>
        <strain evidence="4">NIES-2863</strain>
    </source>
</reference>
<feature type="region of interest" description="Disordered" evidence="1">
    <location>
        <begin position="1"/>
        <end position="70"/>
    </location>
</feature>
<evidence type="ECO:0000256" key="1">
    <source>
        <dbReference type="SAM" id="MobiDB-lite"/>
    </source>
</evidence>
<dbReference type="GO" id="GO:0016020">
    <property type="term" value="C:membrane"/>
    <property type="evidence" value="ECO:0007669"/>
    <property type="project" value="TreeGrafter"/>
</dbReference>
<dbReference type="InterPro" id="IPR042099">
    <property type="entry name" value="ANL_N_sf"/>
</dbReference>
<evidence type="ECO:0000313" key="4">
    <source>
        <dbReference type="Proteomes" id="UP000075714"/>
    </source>
</evidence>
<dbReference type="AlphaFoldDB" id="A0A150GE62"/>
<dbReference type="OrthoDB" id="1700726at2759"/>
<feature type="domain" description="AMP-dependent synthetase/ligase" evidence="2">
    <location>
        <begin position="122"/>
        <end position="685"/>
    </location>
</feature>
<name>A0A150GE62_GONPE</name>